<feature type="region of interest" description="Disordered" evidence="1">
    <location>
        <begin position="264"/>
        <end position="289"/>
    </location>
</feature>
<dbReference type="RefSeq" id="WP_244218638.1">
    <property type="nucleotide sequence ID" value="NZ_JBIRUT010000028.1"/>
</dbReference>
<evidence type="ECO:0000256" key="1">
    <source>
        <dbReference type="SAM" id="MobiDB-lite"/>
    </source>
</evidence>
<name>A0ABW7VNQ1_STROI</name>
<evidence type="ECO:0000313" key="2">
    <source>
        <dbReference type="EMBL" id="MFI2162115.1"/>
    </source>
</evidence>
<comment type="caution">
    <text evidence="2">The sequence shown here is derived from an EMBL/GenBank/DDBJ whole genome shotgun (WGS) entry which is preliminary data.</text>
</comment>
<sequence length="289" mass="32096">MKKRARSAIRPTRPLVKAPMRIGSLDAPAVVGELRKIHEDAEDPDVERMPADDELFGALVYAEKHVQALRSQPPEVQRAAALKRVQLWEYLREQTEIHQVRAVDDARRAGAQWIELAPALAVGAPNAAYNKAKRLKAVQLIDETPQAHPVRRTPEAVLSAERRIALEQATERCAQEAAQRRHELLVPVATRLLEQRESLQCDEDADYWLEEIEAVLPHCQTPLQMLSLNRYLDAALRALLKLEKRTGRSPALTEEARLALAAAVELQQGPGASHEPDSPDSPDAMACGA</sequence>
<proteinExistence type="predicted"/>
<reference evidence="2 3" key="1">
    <citation type="submission" date="2024-10" db="EMBL/GenBank/DDBJ databases">
        <title>The Natural Products Discovery Center: Release of the First 8490 Sequenced Strains for Exploring Actinobacteria Biosynthetic Diversity.</title>
        <authorList>
            <person name="Kalkreuter E."/>
            <person name="Kautsar S.A."/>
            <person name="Yang D."/>
            <person name="Bader C.D."/>
            <person name="Teijaro C.N."/>
            <person name="Fluegel L."/>
            <person name="Davis C.M."/>
            <person name="Simpson J.R."/>
            <person name="Lauterbach L."/>
            <person name="Steele A.D."/>
            <person name="Gui C."/>
            <person name="Meng S."/>
            <person name="Li G."/>
            <person name="Viehrig K."/>
            <person name="Ye F."/>
            <person name="Su P."/>
            <person name="Kiefer A.F."/>
            <person name="Nichols A."/>
            <person name="Cepeda A.J."/>
            <person name="Yan W."/>
            <person name="Fan B."/>
            <person name="Jiang Y."/>
            <person name="Adhikari A."/>
            <person name="Zheng C.-J."/>
            <person name="Schuster L."/>
            <person name="Cowan T.M."/>
            <person name="Smanski M.J."/>
            <person name="Chevrette M.G."/>
            <person name="De Carvalho L.P.S."/>
            <person name="Shen B."/>
        </authorList>
    </citation>
    <scope>NUCLEOTIDE SEQUENCE [LARGE SCALE GENOMIC DNA]</scope>
    <source>
        <strain evidence="2 3">NPDC020295</strain>
    </source>
</reference>
<dbReference type="Proteomes" id="UP001611397">
    <property type="component" value="Unassembled WGS sequence"/>
</dbReference>
<evidence type="ECO:0000313" key="3">
    <source>
        <dbReference type="Proteomes" id="UP001611397"/>
    </source>
</evidence>
<protein>
    <submittedName>
        <fullName evidence="2">Uncharacterized protein</fullName>
    </submittedName>
</protein>
<dbReference type="EMBL" id="JBIRWM010000032">
    <property type="protein sequence ID" value="MFI2162115.1"/>
    <property type="molecule type" value="Genomic_DNA"/>
</dbReference>
<accession>A0ABW7VNQ1</accession>
<gene>
    <name evidence="2" type="ORF">ACH49L_41865</name>
</gene>
<organism evidence="2 3">
    <name type="scientific">Streptomyces olivaceoviridis</name>
    <name type="common">Streptomyces corchorusii</name>
    <dbReference type="NCBI Taxonomy" id="1921"/>
    <lineage>
        <taxon>Bacteria</taxon>
        <taxon>Bacillati</taxon>
        <taxon>Actinomycetota</taxon>
        <taxon>Actinomycetes</taxon>
        <taxon>Kitasatosporales</taxon>
        <taxon>Streptomycetaceae</taxon>
        <taxon>Streptomyces</taxon>
    </lineage>
</organism>
<keyword evidence="3" id="KW-1185">Reference proteome</keyword>